<dbReference type="Pfam" id="PF06094">
    <property type="entry name" value="GGACT"/>
    <property type="match status" value="1"/>
</dbReference>
<dbReference type="EMBL" id="BAABKI010000028">
    <property type="protein sequence ID" value="GAA5178278.1"/>
    <property type="molecule type" value="Genomic_DNA"/>
</dbReference>
<sequence>MKLIKRLALALLTMIALATGYLWFVFASPYGYTPPENLPAISRQEPHRVFVYGTLRSGVVRWLVYGRWGDPQPSVLPGYDREGLDIEKQPGAEVSGLVLSVSSEELAALDRYERLGVRYSRYRLRLANGQQAWVYARIQS</sequence>
<dbReference type="InterPro" id="IPR036568">
    <property type="entry name" value="GGCT-like_sf"/>
</dbReference>
<comment type="caution">
    <text evidence="2">The sequence shown here is derived from an EMBL/GenBank/DDBJ whole genome shotgun (WGS) entry which is preliminary data.</text>
</comment>
<evidence type="ECO:0000313" key="2">
    <source>
        <dbReference type="EMBL" id="GAA5178278.1"/>
    </source>
</evidence>
<name>A0ABP9RJ01_9GAMM</name>
<dbReference type="SUPFAM" id="SSF110857">
    <property type="entry name" value="Gamma-glutamyl cyclotransferase-like"/>
    <property type="match status" value="1"/>
</dbReference>
<proteinExistence type="predicted"/>
<evidence type="ECO:0000259" key="1">
    <source>
        <dbReference type="Pfam" id="PF06094"/>
    </source>
</evidence>
<accession>A0ABP9RJ01</accession>
<dbReference type="CDD" id="cd06661">
    <property type="entry name" value="GGCT_like"/>
    <property type="match status" value="1"/>
</dbReference>
<dbReference type="RefSeq" id="WP_031383539.1">
    <property type="nucleotide sequence ID" value="NZ_BAABKI010000028.1"/>
</dbReference>
<dbReference type="Gene3D" id="3.10.490.10">
    <property type="entry name" value="Gamma-glutamyl cyclotransferase-like"/>
    <property type="match status" value="1"/>
</dbReference>
<organism evidence="2 3">
    <name type="scientific">Modicisalibacter zincidurans</name>
    <dbReference type="NCBI Taxonomy" id="1178777"/>
    <lineage>
        <taxon>Bacteria</taxon>
        <taxon>Pseudomonadati</taxon>
        <taxon>Pseudomonadota</taxon>
        <taxon>Gammaproteobacteria</taxon>
        <taxon>Oceanospirillales</taxon>
        <taxon>Halomonadaceae</taxon>
        <taxon>Modicisalibacter</taxon>
    </lineage>
</organism>
<reference evidence="3" key="1">
    <citation type="journal article" date="2019" name="Int. J. Syst. Evol. Microbiol.">
        <title>The Global Catalogue of Microorganisms (GCM) 10K type strain sequencing project: providing services to taxonomists for standard genome sequencing and annotation.</title>
        <authorList>
            <consortium name="The Broad Institute Genomics Platform"/>
            <consortium name="The Broad Institute Genome Sequencing Center for Infectious Disease"/>
            <person name="Wu L."/>
            <person name="Ma J."/>
        </authorList>
    </citation>
    <scope>NUCLEOTIDE SEQUENCE [LARGE SCALE GENOMIC DNA]</scope>
    <source>
        <strain evidence="3">JCM 18472</strain>
    </source>
</reference>
<keyword evidence="3" id="KW-1185">Reference proteome</keyword>
<feature type="domain" description="Gamma-glutamylcyclotransferase AIG2-like" evidence="1">
    <location>
        <begin position="49"/>
        <end position="136"/>
    </location>
</feature>
<dbReference type="InterPro" id="IPR013024">
    <property type="entry name" value="GGCT-like"/>
</dbReference>
<evidence type="ECO:0000313" key="3">
    <source>
        <dbReference type="Proteomes" id="UP001500074"/>
    </source>
</evidence>
<protein>
    <recommendedName>
        <fullName evidence="1">Gamma-glutamylcyclotransferase AIG2-like domain-containing protein</fullName>
    </recommendedName>
</protein>
<dbReference type="Proteomes" id="UP001500074">
    <property type="component" value="Unassembled WGS sequence"/>
</dbReference>
<dbReference type="InterPro" id="IPR009288">
    <property type="entry name" value="AIG2-like_dom"/>
</dbReference>
<gene>
    <name evidence="2" type="ORF">GCM10023342_28270</name>
</gene>